<dbReference type="RefSeq" id="WP_015862855.1">
    <property type="nucleotide sequence ID" value="NC_012796.1"/>
</dbReference>
<reference evidence="2 3" key="1">
    <citation type="journal article" date="2009" name="Genome Res.">
        <title>Whole genome sequence of Desulfovibrio magneticus strain RS-1 revealed common gene clusters in magnetotactic bacteria.</title>
        <authorList>
            <person name="Nakazawa H."/>
            <person name="Arakaki A."/>
            <person name="Narita-Yamada S."/>
            <person name="Yashiro I."/>
            <person name="Jinno K."/>
            <person name="Aoki N."/>
            <person name="Tsuruyama A."/>
            <person name="Okamura Y."/>
            <person name="Tanikawa S."/>
            <person name="Fujita N."/>
            <person name="Takeyama H."/>
            <person name="Matsunaga T."/>
        </authorList>
    </citation>
    <scope>NUCLEOTIDE SEQUENCE [LARGE SCALE GENOMIC DNA]</scope>
    <source>
        <strain evidence="3">ATCC 700980 / DSM 13731 / RS-1</strain>
    </source>
</reference>
<dbReference type="EMBL" id="AP010904">
    <property type="protein sequence ID" value="BAH77731.1"/>
    <property type="molecule type" value="Genomic_DNA"/>
</dbReference>
<dbReference type="InterPro" id="IPR036513">
    <property type="entry name" value="STAS_dom_sf"/>
</dbReference>
<evidence type="ECO:0000313" key="2">
    <source>
        <dbReference type="EMBL" id="BAH77731.1"/>
    </source>
</evidence>
<gene>
    <name evidence="2" type="ordered locus">DMR_42400</name>
</gene>
<accession>C4XQ32</accession>
<organism evidence="2 3">
    <name type="scientific">Solidesulfovibrio magneticus (strain ATCC 700980 / DSM 13731 / RS-1)</name>
    <name type="common">Desulfovibrio magneticus</name>
    <dbReference type="NCBI Taxonomy" id="573370"/>
    <lineage>
        <taxon>Bacteria</taxon>
        <taxon>Pseudomonadati</taxon>
        <taxon>Thermodesulfobacteriota</taxon>
        <taxon>Desulfovibrionia</taxon>
        <taxon>Desulfovibrionales</taxon>
        <taxon>Desulfovibrionaceae</taxon>
        <taxon>Solidesulfovibrio</taxon>
    </lineage>
</organism>
<feature type="domain" description="STAS" evidence="1">
    <location>
        <begin position="22"/>
        <end position="115"/>
    </location>
</feature>
<dbReference type="HOGENOM" id="CLU_2045922_0_0_7"/>
<dbReference type="eggNOG" id="ENOG5031GGP">
    <property type="taxonomic scope" value="Bacteria"/>
</dbReference>
<dbReference type="Pfam" id="PF01740">
    <property type="entry name" value="STAS"/>
    <property type="match status" value="1"/>
</dbReference>
<evidence type="ECO:0000313" key="3">
    <source>
        <dbReference type="Proteomes" id="UP000009071"/>
    </source>
</evidence>
<name>C4XQ32_SOLM1</name>
<dbReference type="CDD" id="cd07043">
    <property type="entry name" value="STAS_anti-anti-sigma_factors"/>
    <property type="match status" value="1"/>
</dbReference>
<protein>
    <recommendedName>
        <fullName evidence="1">STAS domain-containing protein</fullName>
    </recommendedName>
</protein>
<dbReference type="KEGG" id="dma:DMR_42400"/>
<dbReference type="Gene3D" id="3.30.750.24">
    <property type="entry name" value="STAS domain"/>
    <property type="match status" value="1"/>
</dbReference>
<sequence length="140" mass="15005">MRLSCPIDAADTASHGYTQIMSRIAITNRHGVLWARSDGPLGNPAALGLETAVLEAATIGRYAVSVLDLTQTPSIDSSGVGALVRLQTALATKGRRLILANPCPAVADELRLRDLHAFFQIAYDLHPDMDQEELLLASDL</sequence>
<proteinExistence type="predicted"/>
<evidence type="ECO:0000259" key="1">
    <source>
        <dbReference type="PROSITE" id="PS50801"/>
    </source>
</evidence>
<dbReference type="AlphaFoldDB" id="C4XQ32"/>
<dbReference type="InterPro" id="IPR002645">
    <property type="entry name" value="STAS_dom"/>
</dbReference>
<dbReference type="SUPFAM" id="SSF52091">
    <property type="entry name" value="SpoIIaa-like"/>
    <property type="match status" value="1"/>
</dbReference>
<dbReference type="Proteomes" id="UP000009071">
    <property type="component" value="Chromosome"/>
</dbReference>
<keyword evidence="3" id="KW-1185">Reference proteome</keyword>
<dbReference type="PROSITE" id="PS50801">
    <property type="entry name" value="STAS"/>
    <property type="match status" value="1"/>
</dbReference>